<dbReference type="AlphaFoldDB" id="T1JMY0"/>
<dbReference type="PhylomeDB" id="T1JMY0"/>
<comment type="subcellular location">
    <subcellularLocation>
        <location evidence="1">Mitochondrion</location>
    </subcellularLocation>
</comment>
<keyword evidence="3" id="KW-0809">Transit peptide</keyword>
<evidence type="ECO:0000256" key="2">
    <source>
        <dbReference type="ARBA" id="ARBA00022832"/>
    </source>
</evidence>
<dbReference type="EMBL" id="JH432074">
    <property type="status" value="NOT_ANNOTATED_CDS"/>
    <property type="molecule type" value="Genomic_DNA"/>
</dbReference>
<evidence type="ECO:0000313" key="8">
    <source>
        <dbReference type="EnsemblMetazoa" id="SMAR015209-PA"/>
    </source>
</evidence>
<dbReference type="Gene3D" id="3.90.226.10">
    <property type="entry name" value="2-enoyl-CoA Hydratase, Chain A, domain 1"/>
    <property type="match status" value="1"/>
</dbReference>
<evidence type="ECO:0000256" key="5">
    <source>
        <dbReference type="ARBA" id="ARBA00023128"/>
    </source>
</evidence>
<name>T1JMY0_STRMM</name>
<dbReference type="Gene3D" id="1.10.12.10">
    <property type="entry name" value="Lyase 2-enoyl-coa Hydratase, Chain A, domain 2"/>
    <property type="match status" value="1"/>
</dbReference>
<keyword evidence="2" id="KW-0276">Fatty acid metabolism</keyword>
<reference evidence="9" key="1">
    <citation type="submission" date="2011-05" db="EMBL/GenBank/DDBJ databases">
        <authorList>
            <person name="Richards S.R."/>
            <person name="Qu J."/>
            <person name="Jiang H."/>
            <person name="Jhangiani S.N."/>
            <person name="Agravi P."/>
            <person name="Goodspeed R."/>
            <person name="Gross S."/>
            <person name="Mandapat C."/>
            <person name="Jackson L."/>
            <person name="Mathew T."/>
            <person name="Pu L."/>
            <person name="Thornton R."/>
            <person name="Saada N."/>
            <person name="Wilczek-Boney K.B."/>
            <person name="Lee S."/>
            <person name="Kovar C."/>
            <person name="Wu Y."/>
            <person name="Scherer S.E."/>
            <person name="Worley K.C."/>
            <person name="Muzny D.M."/>
            <person name="Gibbs R."/>
        </authorList>
    </citation>
    <scope>NUCLEOTIDE SEQUENCE</scope>
    <source>
        <strain evidence="9">Brora</strain>
    </source>
</reference>
<keyword evidence="9" id="KW-1185">Reference proteome</keyword>
<evidence type="ECO:0000313" key="9">
    <source>
        <dbReference type="Proteomes" id="UP000014500"/>
    </source>
</evidence>
<dbReference type="CDD" id="cd06558">
    <property type="entry name" value="crotonase-like"/>
    <property type="match status" value="1"/>
</dbReference>
<dbReference type="eggNOG" id="KOG1682">
    <property type="taxonomic scope" value="Eukaryota"/>
</dbReference>
<dbReference type="Pfam" id="PF00378">
    <property type="entry name" value="ECH_1"/>
    <property type="match status" value="1"/>
</dbReference>
<keyword evidence="5" id="KW-0496">Mitochondrion</keyword>
<accession>T1JMY0</accession>
<dbReference type="PANTHER" id="PTHR43602">
    <property type="match status" value="1"/>
</dbReference>
<dbReference type="STRING" id="126957.T1JMY0"/>
<dbReference type="PANTHER" id="PTHR43602:SF1">
    <property type="entry name" value="ENOYL-COA HYDRATASE DOMAIN-CONTAINING PROTEIN 3, MITOCHONDRIAL"/>
    <property type="match status" value="1"/>
</dbReference>
<dbReference type="InterPro" id="IPR014748">
    <property type="entry name" value="Enoyl-CoA_hydra_C"/>
</dbReference>
<dbReference type="OMA" id="SCDMVVC"/>
<dbReference type="SUPFAM" id="SSF52096">
    <property type="entry name" value="ClpP/crotonase"/>
    <property type="match status" value="1"/>
</dbReference>
<evidence type="ECO:0000256" key="4">
    <source>
        <dbReference type="ARBA" id="ARBA00023098"/>
    </source>
</evidence>
<dbReference type="HOGENOM" id="CLU_009834_7_3_1"/>
<protein>
    <recommendedName>
        <fullName evidence="7">Enoyl-CoA hydratase domain-containing protein 3, mitochondrial</fullName>
    </recommendedName>
</protein>
<dbReference type="GO" id="GO:0005739">
    <property type="term" value="C:mitochondrion"/>
    <property type="evidence" value="ECO:0007669"/>
    <property type="project" value="UniProtKB-SubCell"/>
</dbReference>
<organism evidence="8 9">
    <name type="scientific">Strigamia maritima</name>
    <name type="common">European centipede</name>
    <name type="synonym">Geophilus maritimus</name>
    <dbReference type="NCBI Taxonomy" id="126957"/>
    <lineage>
        <taxon>Eukaryota</taxon>
        <taxon>Metazoa</taxon>
        <taxon>Ecdysozoa</taxon>
        <taxon>Arthropoda</taxon>
        <taxon>Myriapoda</taxon>
        <taxon>Chilopoda</taxon>
        <taxon>Pleurostigmophora</taxon>
        <taxon>Geophilomorpha</taxon>
        <taxon>Linotaeniidae</taxon>
        <taxon>Strigamia</taxon>
    </lineage>
</organism>
<evidence type="ECO:0000256" key="7">
    <source>
        <dbReference type="ARBA" id="ARBA00040545"/>
    </source>
</evidence>
<dbReference type="InterPro" id="IPR001753">
    <property type="entry name" value="Enoyl-CoA_hydra/iso"/>
</dbReference>
<dbReference type="GO" id="GO:0016836">
    <property type="term" value="F:hydro-lyase activity"/>
    <property type="evidence" value="ECO:0007669"/>
    <property type="project" value="TreeGrafter"/>
</dbReference>
<evidence type="ECO:0000256" key="6">
    <source>
        <dbReference type="ARBA" id="ARBA00037410"/>
    </source>
</evidence>
<comment type="function">
    <text evidence="6">May play a role in fatty acid biosynthesis and insulin sensitivity.</text>
</comment>
<dbReference type="Proteomes" id="UP000014500">
    <property type="component" value="Unassembled WGS sequence"/>
</dbReference>
<evidence type="ECO:0000256" key="1">
    <source>
        <dbReference type="ARBA" id="ARBA00004173"/>
    </source>
</evidence>
<proteinExistence type="predicted"/>
<dbReference type="InterPro" id="IPR029045">
    <property type="entry name" value="ClpP/crotonase-like_dom_sf"/>
</dbReference>
<keyword evidence="4" id="KW-0443">Lipid metabolism</keyword>
<dbReference type="GO" id="GO:0006631">
    <property type="term" value="P:fatty acid metabolic process"/>
    <property type="evidence" value="ECO:0007669"/>
    <property type="project" value="UniProtKB-KW"/>
</dbReference>
<dbReference type="EnsemblMetazoa" id="SMAR015209-RA">
    <property type="protein sequence ID" value="SMAR015209-PA"/>
    <property type="gene ID" value="SMAR015209"/>
</dbReference>
<sequence>MFMQNILRNDYHDCGGVFFSRLTVLISFIQMFCNLIKNYHLKPLQFQMIRTLTTKLVSVKDENGIRRIDLNNPAKRNALSLAMLKELKKSLTENINETKCIILSGKGPAFSAGHDLSELTSNTGKEHHELIFSTCTDVMATISKLPIPVIAQVNGLAAAAGCQLAASCDIVIATEKSTFSTPGVNVGLYCSTPGVAVSRAASRKVSSYMLMTGLPISAQEALQCGLVSKICPEEKLQEETAKIANAICSKSRSVSLLGKRFYYSQIERDISSAYKSEITSYLTSKDAETVMVENLRYKDTQRGIEAFLGKQKPEWTGTDDKVH</sequence>
<evidence type="ECO:0000256" key="3">
    <source>
        <dbReference type="ARBA" id="ARBA00022946"/>
    </source>
</evidence>
<reference evidence="8" key="2">
    <citation type="submission" date="2015-02" db="UniProtKB">
        <authorList>
            <consortium name="EnsemblMetazoa"/>
        </authorList>
    </citation>
    <scope>IDENTIFICATION</scope>
</reference>
<dbReference type="InterPro" id="IPR052377">
    <property type="entry name" value="Mitochondrial_ECH-domain"/>
</dbReference>